<evidence type="ECO:0000256" key="4">
    <source>
        <dbReference type="ARBA" id="ARBA00011342"/>
    </source>
</evidence>
<reference evidence="22" key="1">
    <citation type="submission" date="2017-06" db="EMBL/GenBank/DDBJ databases">
        <authorList>
            <person name="Gedvilaite A."/>
            <person name="Ulrich R."/>
            <person name="Calvignac-Spencer S."/>
            <person name="Ehlers B."/>
        </authorList>
    </citation>
    <scope>NUCLEOTIDE SEQUENCE [LARGE SCALE GENOMIC DNA]</scope>
</reference>
<dbReference type="RefSeq" id="YP_010084750.1">
    <property type="nucleotide sequence ID" value="NC_055164.1"/>
</dbReference>
<dbReference type="GeneID" id="65099769"/>
<dbReference type="KEGG" id="vg:65099769"/>
<evidence type="ECO:0000256" key="3">
    <source>
        <dbReference type="ARBA" id="ARBA00006893"/>
    </source>
</evidence>
<feature type="disulfide bond" description="Interchain" evidence="18">
    <location>
        <position position="104"/>
    </location>
</feature>
<evidence type="ECO:0000256" key="15">
    <source>
        <dbReference type="ARBA" id="ARBA00023157"/>
    </source>
</evidence>
<keyword evidence="15 18" id="KW-1015">Disulfide bond</keyword>
<reference evidence="20" key="3">
    <citation type="submission" date="2017-08" db="EMBL/GenBank/DDBJ databases">
        <title>A novel polyomavirus in pygmy shrew (Sorex minutus).</title>
        <authorList>
            <person name="Gedvilaite A."/>
            <person name="Ulrich R."/>
            <person name="Calvignac-Spencer S."/>
            <person name="Ehlers B."/>
        </authorList>
    </citation>
    <scope>NUCLEOTIDE SEQUENCE</scope>
    <source>
        <strain evidence="20">GER_7614_MU10/2252</strain>
        <strain evidence="21">GER_7615_MU10/2265</strain>
    </source>
</reference>
<evidence type="ECO:0000256" key="7">
    <source>
        <dbReference type="ARBA" id="ARBA00022562"/>
    </source>
</evidence>
<organism evidence="19 22">
    <name type="scientific">Sorex minutus polyomavirus 1</name>
    <dbReference type="NCBI Taxonomy" id="2560771"/>
    <lineage>
        <taxon>Viruses</taxon>
        <taxon>Monodnaviria</taxon>
        <taxon>Shotokuvirae</taxon>
        <taxon>Cossaviricota</taxon>
        <taxon>Papovaviricetes</taxon>
        <taxon>Sepolyvirales</taxon>
        <taxon>Polyomaviridae</taxon>
        <taxon>Alphapolyomavirus</taxon>
        <taxon>Alphapolyomavirus sominutus</taxon>
    </lineage>
</organism>
<evidence type="ECO:0000256" key="5">
    <source>
        <dbReference type="ARBA" id="ARBA00022553"/>
    </source>
</evidence>
<evidence type="ECO:0000256" key="10">
    <source>
        <dbReference type="ARBA" id="ARBA00022804"/>
    </source>
</evidence>
<keyword evidence="10 17" id="KW-1161">Viral attachment to host cell</keyword>
<dbReference type="Pfam" id="PF00718">
    <property type="entry name" value="Polyoma_coat"/>
    <property type="match status" value="1"/>
</dbReference>
<protein>
    <recommendedName>
        <fullName evidence="17">Capsid protein VP1</fullName>
    </recommendedName>
</protein>
<evidence type="ECO:0000256" key="13">
    <source>
        <dbReference type="ARBA" id="ARBA00022890"/>
    </source>
</evidence>
<comment type="subunit">
    <text evidence="4">Homomultimer; disulfide-linked. The virus capsid is composed of 72 icosahedral units, each one composed of five disulfide-linked copies of VP1. Interacts with minor capsid proteins VP2 and VP3.</text>
</comment>
<evidence type="ECO:0000256" key="14">
    <source>
        <dbReference type="ARBA" id="ARBA00022921"/>
    </source>
</evidence>
<accession>A0A223PYN8</accession>
<proteinExistence type="inferred from homology"/>
<dbReference type="Gene3D" id="2.60.175.10">
    <property type="entry name" value="Capsid protein VP1,Polyomavirus"/>
    <property type="match status" value="1"/>
</dbReference>
<evidence type="ECO:0000256" key="11">
    <source>
        <dbReference type="ARBA" id="ARBA00022828"/>
    </source>
</evidence>
<evidence type="ECO:0000313" key="21">
    <source>
        <dbReference type="EMBL" id="ATJ00067.1"/>
    </source>
</evidence>
<evidence type="ECO:0000256" key="1">
    <source>
        <dbReference type="ARBA" id="ARBA00004147"/>
    </source>
</evidence>
<keyword evidence="9" id="KW-1162">Viral penetration into host cytoplasm</keyword>
<evidence type="ECO:0000313" key="19">
    <source>
        <dbReference type="EMBL" id="ASU50441.1"/>
    </source>
</evidence>
<dbReference type="EMBL" id="MF624714">
    <property type="protein sequence ID" value="ATJ00067.1"/>
    <property type="molecule type" value="Genomic_DNA"/>
</dbReference>
<name>A0A223PYN8_9POLY</name>
<dbReference type="GO" id="GO:0042025">
    <property type="term" value="C:host cell nucleus"/>
    <property type="evidence" value="ECO:0007669"/>
    <property type="project" value="UniProtKB-SubCell"/>
</dbReference>
<keyword evidence="8 17" id="KW-0945">Host-virus interaction</keyword>
<evidence type="ECO:0000256" key="12">
    <source>
        <dbReference type="ARBA" id="ARBA00022844"/>
    </source>
</evidence>
<dbReference type="Proteomes" id="UP000296200">
    <property type="component" value="Segment"/>
</dbReference>
<evidence type="ECO:0000256" key="16">
    <source>
        <dbReference type="ARBA" id="ARBA00023296"/>
    </source>
</evidence>
<keyword evidence="13" id="KW-1164">Virus endocytosis by host</keyword>
<reference evidence="19" key="2">
    <citation type="submission" date="2017-06" db="EMBL/GenBank/DDBJ databases">
        <authorList>
            <person name="Kim H.J."/>
            <person name="Triplett B.A."/>
        </authorList>
    </citation>
    <scope>NUCLEOTIDE SEQUENCE</scope>
    <source>
        <strain evidence="19">GER_#7607_MU10/2265</strain>
    </source>
</reference>
<dbReference type="GO" id="GO:0019062">
    <property type="term" value="P:virion attachment to host cell"/>
    <property type="evidence" value="ECO:0007669"/>
    <property type="project" value="UniProtKB-UniRule"/>
</dbReference>
<keyword evidence="14 17" id="KW-0426">Late protein</keyword>
<dbReference type="EMBL" id="MF401583">
    <property type="protein sequence ID" value="ASU50441.1"/>
    <property type="molecule type" value="Genomic_DNA"/>
</dbReference>
<gene>
    <name evidence="19" type="primary">VP1</name>
</gene>
<keyword evidence="11 17" id="KW-1145">T=7 icosahedral capsid protein</keyword>
<evidence type="ECO:0000256" key="9">
    <source>
        <dbReference type="ARBA" id="ARBA00022595"/>
    </source>
</evidence>
<dbReference type="GO" id="GO:0039620">
    <property type="term" value="C:T=7 icosahedral viral capsid"/>
    <property type="evidence" value="ECO:0007669"/>
    <property type="project" value="UniProtKB-UniRule"/>
</dbReference>
<comment type="function">
    <text evidence="17">Forms an icosahedral capsid with a T=7 symmetry.</text>
</comment>
<keyword evidence="12 17" id="KW-0946">Virion</keyword>
<dbReference type="GO" id="GO:0075509">
    <property type="term" value="P:endocytosis involved in viral entry into host cell"/>
    <property type="evidence" value="ECO:0007669"/>
    <property type="project" value="UniProtKB-KW"/>
</dbReference>
<comment type="subcellular location">
    <subcellularLocation>
        <location evidence="1">Host nucleus</location>
    </subcellularLocation>
    <subcellularLocation>
        <location evidence="2">Virion</location>
    </subcellularLocation>
</comment>
<keyword evidence="7 17" id="KW-1048">Host nucleus</keyword>
<evidence type="ECO:0000313" key="22">
    <source>
        <dbReference type="Proteomes" id="UP000296200"/>
    </source>
</evidence>
<evidence type="ECO:0000256" key="6">
    <source>
        <dbReference type="ARBA" id="ARBA00022561"/>
    </source>
</evidence>
<sequence>MAPKRKTTCSSKKTCPQPSRVPKLIIKGGIEVLDVKTGDDSITQIEAYLNPRMGNNDETNAWYGFSEQVTVATSRDNDRAVKEQMPYYSCARIPLPLLNEDMTCNTLLMWEAVSVKTEVIGSNTLLNVHDYMTRTDNGVGHPVVGSTFHMFSVGGEPLDLQGIQQSYLVTYPQDIVVPKNVTDVTAKIQCLDPSAKARLDKDGKYPVEAWSPDPSRNENSRYFGNFYGGLTTPPVMTFTNTVTTILLDENGVGPLCKGDGLYLSSCDIMGWFQAGSGTYQRWRGLPRYFNVQLRKRAVKNPYPVSALLTSLFSNMMPRMSGQPMVGDKSQVEEVRVYDGLEQLAGDPDMERYIDDYGQERTPIPGN</sequence>
<keyword evidence="5" id="KW-0597">Phosphoprotein</keyword>
<evidence type="ECO:0000256" key="2">
    <source>
        <dbReference type="ARBA" id="ARBA00004328"/>
    </source>
</evidence>
<feature type="disulfide bond" description="Interchain" evidence="18">
    <location>
        <position position="9"/>
    </location>
</feature>
<comment type="similarity">
    <text evidence="3 17">Belongs to the polyomaviruses coat protein VP1 family.</text>
</comment>
<dbReference type="PIRSF" id="PIRSF003376">
    <property type="entry name" value="Capsid_VP1_Polyomavir"/>
    <property type="match status" value="1"/>
</dbReference>
<dbReference type="InterPro" id="IPR000662">
    <property type="entry name" value="Capsid_VP1_Polyomavir"/>
</dbReference>
<dbReference type="InterPro" id="IPR011222">
    <property type="entry name" value="dsDNA_vir_gr_I_capsid"/>
</dbReference>
<evidence type="ECO:0000256" key="8">
    <source>
        <dbReference type="ARBA" id="ARBA00022581"/>
    </source>
</evidence>
<evidence type="ECO:0000256" key="17">
    <source>
        <dbReference type="PIRNR" id="PIRNR003376"/>
    </source>
</evidence>
<keyword evidence="6 17" id="KW-0167">Capsid protein</keyword>
<evidence type="ECO:0000313" key="20">
    <source>
        <dbReference type="EMBL" id="ATJ00062.1"/>
    </source>
</evidence>
<keyword evidence="22" id="KW-1185">Reference proteome</keyword>
<keyword evidence="16" id="KW-1160">Virus entry into host cell</keyword>
<dbReference type="InterPro" id="IPR036931">
    <property type="entry name" value="Polyomavir_VP1_sf"/>
</dbReference>
<dbReference type="EMBL" id="MF624713">
    <property type="protein sequence ID" value="ATJ00062.1"/>
    <property type="molecule type" value="Genomic_DNA"/>
</dbReference>
<dbReference type="GO" id="GO:0005198">
    <property type="term" value="F:structural molecule activity"/>
    <property type="evidence" value="ECO:0007669"/>
    <property type="project" value="UniProtKB-UniRule"/>
</dbReference>
<evidence type="ECO:0000256" key="18">
    <source>
        <dbReference type="PIRSR" id="PIRSR003376-50"/>
    </source>
</evidence>
<dbReference type="SUPFAM" id="SSF88648">
    <property type="entry name" value="Group I dsDNA viruses"/>
    <property type="match status" value="1"/>
</dbReference>